<dbReference type="Proteomes" id="UP000184330">
    <property type="component" value="Unassembled WGS sequence"/>
</dbReference>
<dbReference type="EMBL" id="FJOG01000021">
    <property type="protein sequence ID" value="CZR62738.1"/>
    <property type="molecule type" value="Genomic_DNA"/>
</dbReference>
<proteinExistence type="predicted"/>
<feature type="transmembrane region" description="Helical" evidence="5">
    <location>
        <begin position="80"/>
        <end position="100"/>
    </location>
</feature>
<reference evidence="6 7" key="1">
    <citation type="submission" date="2016-03" db="EMBL/GenBank/DDBJ databases">
        <authorList>
            <person name="Ploux O."/>
        </authorList>
    </citation>
    <scope>NUCLEOTIDE SEQUENCE [LARGE SCALE GENOMIC DNA]</scope>
    <source>
        <strain evidence="6 7">UAMH 11012</strain>
    </source>
</reference>
<gene>
    <name evidence="6" type="ORF">PAC_12635</name>
</gene>
<dbReference type="GO" id="GO:0016020">
    <property type="term" value="C:membrane"/>
    <property type="evidence" value="ECO:0007669"/>
    <property type="project" value="UniProtKB-SubCell"/>
</dbReference>
<evidence type="ECO:0000313" key="7">
    <source>
        <dbReference type="Proteomes" id="UP000184330"/>
    </source>
</evidence>
<feature type="transmembrane region" description="Helical" evidence="5">
    <location>
        <begin position="50"/>
        <end position="68"/>
    </location>
</feature>
<evidence type="ECO:0000313" key="6">
    <source>
        <dbReference type="EMBL" id="CZR62738.1"/>
    </source>
</evidence>
<dbReference type="PANTHER" id="PTHR31465">
    <property type="entry name" value="PROTEIN RTA1-RELATED"/>
    <property type="match status" value="1"/>
</dbReference>
<dbReference type="Pfam" id="PF04479">
    <property type="entry name" value="RTA1"/>
    <property type="match status" value="1"/>
</dbReference>
<feature type="transmembrane region" description="Helical" evidence="5">
    <location>
        <begin position="121"/>
        <end position="145"/>
    </location>
</feature>
<evidence type="ECO:0000256" key="1">
    <source>
        <dbReference type="ARBA" id="ARBA00004141"/>
    </source>
</evidence>
<keyword evidence="4 5" id="KW-0472">Membrane</keyword>
<comment type="subcellular location">
    <subcellularLocation>
        <location evidence="1">Membrane</location>
        <topology evidence="1">Multi-pass membrane protein</topology>
    </subcellularLocation>
</comment>
<evidence type="ECO:0000256" key="2">
    <source>
        <dbReference type="ARBA" id="ARBA00022692"/>
    </source>
</evidence>
<evidence type="ECO:0000256" key="5">
    <source>
        <dbReference type="SAM" id="Phobius"/>
    </source>
</evidence>
<keyword evidence="2 5" id="KW-0812">Transmembrane</keyword>
<feature type="transmembrane region" description="Helical" evidence="5">
    <location>
        <begin position="197"/>
        <end position="217"/>
    </location>
</feature>
<protein>
    <submittedName>
        <fullName evidence="6">Related to RTA1 domain protein</fullName>
    </submittedName>
</protein>
<organism evidence="6 7">
    <name type="scientific">Phialocephala subalpina</name>
    <dbReference type="NCBI Taxonomy" id="576137"/>
    <lineage>
        <taxon>Eukaryota</taxon>
        <taxon>Fungi</taxon>
        <taxon>Dikarya</taxon>
        <taxon>Ascomycota</taxon>
        <taxon>Pezizomycotina</taxon>
        <taxon>Leotiomycetes</taxon>
        <taxon>Helotiales</taxon>
        <taxon>Mollisiaceae</taxon>
        <taxon>Phialocephala</taxon>
        <taxon>Phialocephala fortinii species complex</taxon>
    </lineage>
</organism>
<accession>A0A1L7XCJ6</accession>
<feature type="transmembrane region" description="Helical" evidence="5">
    <location>
        <begin position="157"/>
        <end position="176"/>
    </location>
</feature>
<dbReference type="AlphaFoldDB" id="A0A1L7XCJ6"/>
<feature type="transmembrane region" description="Helical" evidence="5">
    <location>
        <begin position="24"/>
        <end position="43"/>
    </location>
</feature>
<keyword evidence="3 5" id="KW-1133">Transmembrane helix</keyword>
<sequence>MDVKFNSTTGAVELYSYVPAATPAWAFIGLFAVGTFAHFIALIPLRAPYFIPLIIGGICESFGYYGRVWSSRSPHLVKPFVLQNLLILTAPVFIAATIYMSLSRLIRALNAEHLSPIKTKLISRIFILTDILCFCTQIGGAGVQITGDANIMRIGNIVVLCGLVFQICMFVWFLSLARRFHIRLQRDPTRVAEMLRWGKFFWALYVVGFVVLLRNMVRVIEFAEGEDGFVKSHEAMLYVFDAFLMCFVVYGFGVVHPSWLVRKARRAELSLMARNSLDTMTEILVPREEGEVKEYRGVGENSRALEVRLGE</sequence>
<evidence type="ECO:0000256" key="4">
    <source>
        <dbReference type="ARBA" id="ARBA00023136"/>
    </source>
</evidence>
<dbReference type="STRING" id="576137.A0A1L7XCJ6"/>
<keyword evidence="7" id="KW-1185">Reference proteome</keyword>
<feature type="transmembrane region" description="Helical" evidence="5">
    <location>
        <begin position="237"/>
        <end position="261"/>
    </location>
</feature>
<evidence type="ECO:0000256" key="3">
    <source>
        <dbReference type="ARBA" id="ARBA00022989"/>
    </source>
</evidence>
<name>A0A1L7XCJ6_9HELO</name>
<dbReference type="PANTHER" id="PTHR31465:SF17">
    <property type="entry name" value="DOMAIN PROTEIN, PUTATIVE (AFU_ORTHOLOGUE AFUA_5G09900)-RELATED"/>
    <property type="match status" value="1"/>
</dbReference>
<dbReference type="OrthoDB" id="3358017at2759"/>
<dbReference type="InterPro" id="IPR007568">
    <property type="entry name" value="RTA1"/>
</dbReference>